<proteinExistence type="predicted"/>
<dbReference type="Proteomes" id="UP000593571">
    <property type="component" value="Unassembled WGS sequence"/>
</dbReference>
<evidence type="ECO:0000256" key="1">
    <source>
        <dbReference type="SAM" id="MobiDB-lite"/>
    </source>
</evidence>
<dbReference type="EMBL" id="JACASE010000012">
    <property type="protein sequence ID" value="KAF6422634.1"/>
    <property type="molecule type" value="Genomic_DNA"/>
</dbReference>
<evidence type="ECO:0000313" key="3">
    <source>
        <dbReference type="Proteomes" id="UP000593571"/>
    </source>
</evidence>
<protein>
    <submittedName>
        <fullName evidence="2">Uncharacterized protein</fullName>
    </submittedName>
</protein>
<reference evidence="2 3" key="1">
    <citation type="journal article" date="2020" name="Nature">
        <title>Six reference-quality genomes reveal evolution of bat adaptations.</title>
        <authorList>
            <person name="Jebb D."/>
            <person name="Huang Z."/>
            <person name="Pippel M."/>
            <person name="Hughes G.M."/>
            <person name="Lavrichenko K."/>
            <person name="Devanna P."/>
            <person name="Winkler S."/>
            <person name="Jermiin L.S."/>
            <person name="Skirmuntt E.C."/>
            <person name="Katzourakis A."/>
            <person name="Burkitt-Gray L."/>
            <person name="Ray D.A."/>
            <person name="Sullivan K.A.M."/>
            <person name="Roscito J.G."/>
            <person name="Kirilenko B.M."/>
            <person name="Davalos L.M."/>
            <person name="Corthals A.P."/>
            <person name="Power M.L."/>
            <person name="Jones G."/>
            <person name="Ransome R.D."/>
            <person name="Dechmann D.K.N."/>
            <person name="Locatelli A.G."/>
            <person name="Puechmaille S.J."/>
            <person name="Fedrigo O."/>
            <person name="Jarvis E.D."/>
            <person name="Hiller M."/>
            <person name="Vernes S.C."/>
            <person name="Myers E.W."/>
            <person name="Teeling E.C."/>
        </authorList>
    </citation>
    <scope>NUCLEOTIDE SEQUENCE [LARGE SCALE GENOMIC DNA]</scope>
    <source>
        <strain evidence="2">MRouAeg1</strain>
        <tissue evidence="2">Muscle</tissue>
    </source>
</reference>
<sequence length="187" mass="19252">MTHLVVGGQPGVPSVLSTWPGSAPRSFRDPGGPSTRGPQSRPAPRGNAAALSVGGLASGGDDGASPPQLLINQSQWTPWPASPPGGSLAGARPSISGSEVPGAWGRELCLCPEAAQARVSSSFLPRHREEVEAAPPPLPTFRWGSESRAACLGHPAERGRSRPTGPHPLLHPPTHTLSPPQRLPGRG</sequence>
<dbReference type="AlphaFoldDB" id="A0A7J8DHC3"/>
<feature type="region of interest" description="Disordered" evidence="1">
    <location>
        <begin position="119"/>
        <end position="187"/>
    </location>
</feature>
<accession>A0A7J8DHC3</accession>
<feature type="region of interest" description="Disordered" evidence="1">
    <location>
        <begin position="1"/>
        <end position="102"/>
    </location>
</feature>
<evidence type="ECO:0000313" key="2">
    <source>
        <dbReference type="EMBL" id="KAF6422634.1"/>
    </source>
</evidence>
<comment type="caution">
    <text evidence="2">The sequence shown here is derived from an EMBL/GenBank/DDBJ whole genome shotgun (WGS) entry which is preliminary data.</text>
</comment>
<keyword evidence="3" id="KW-1185">Reference proteome</keyword>
<gene>
    <name evidence="2" type="ORF">HJG63_008478</name>
</gene>
<organism evidence="2 3">
    <name type="scientific">Rousettus aegyptiacus</name>
    <name type="common">Egyptian fruit bat</name>
    <name type="synonym">Pteropus aegyptiacus</name>
    <dbReference type="NCBI Taxonomy" id="9407"/>
    <lineage>
        <taxon>Eukaryota</taxon>
        <taxon>Metazoa</taxon>
        <taxon>Chordata</taxon>
        <taxon>Craniata</taxon>
        <taxon>Vertebrata</taxon>
        <taxon>Euteleostomi</taxon>
        <taxon>Mammalia</taxon>
        <taxon>Eutheria</taxon>
        <taxon>Laurasiatheria</taxon>
        <taxon>Chiroptera</taxon>
        <taxon>Yinpterochiroptera</taxon>
        <taxon>Pteropodoidea</taxon>
        <taxon>Pteropodidae</taxon>
        <taxon>Rousettinae</taxon>
        <taxon>Rousettus</taxon>
    </lineage>
</organism>
<name>A0A7J8DHC3_ROUAE</name>